<reference evidence="9 10" key="1">
    <citation type="submission" date="2014-08" db="EMBL/GenBank/DDBJ databases">
        <title>Comparative genomics of the Paenibacillus odorifer group.</title>
        <authorList>
            <person name="den Bakker H.C."/>
            <person name="Tsai Y.-C."/>
            <person name="Martin N."/>
            <person name="Korlach J."/>
            <person name="Wiedmann M."/>
        </authorList>
    </citation>
    <scope>NUCLEOTIDE SEQUENCE [LARGE SCALE GENOMIC DNA]</scope>
    <source>
        <strain evidence="9 10">DSM 15220</strain>
    </source>
</reference>
<dbReference type="InterPro" id="IPR035906">
    <property type="entry name" value="MetI-like_sf"/>
</dbReference>
<dbReference type="Pfam" id="PF00528">
    <property type="entry name" value="BPD_transp_1"/>
    <property type="match status" value="1"/>
</dbReference>
<dbReference type="PANTHER" id="PTHR30193:SF37">
    <property type="entry name" value="INNER MEMBRANE ABC TRANSPORTER PERMEASE PROTEIN YCJO"/>
    <property type="match status" value="1"/>
</dbReference>
<gene>
    <name evidence="9" type="ORF">PGRAT_04135</name>
</gene>
<dbReference type="SUPFAM" id="SSF161098">
    <property type="entry name" value="MetI-like"/>
    <property type="match status" value="1"/>
</dbReference>
<feature type="transmembrane region" description="Helical" evidence="7">
    <location>
        <begin position="12"/>
        <end position="38"/>
    </location>
</feature>
<evidence type="ECO:0000256" key="3">
    <source>
        <dbReference type="ARBA" id="ARBA00022475"/>
    </source>
</evidence>
<evidence type="ECO:0000313" key="10">
    <source>
        <dbReference type="Proteomes" id="UP000029500"/>
    </source>
</evidence>
<organism evidence="9 10">
    <name type="scientific">Paenibacillus graminis</name>
    <dbReference type="NCBI Taxonomy" id="189425"/>
    <lineage>
        <taxon>Bacteria</taxon>
        <taxon>Bacillati</taxon>
        <taxon>Bacillota</taxon>
        <taxon>Bacilli</taxon>
        <taxon>Bacillales</taxon>
        <taxon>Paenibacillaceae</taxon>
        <taxon>Paenibacillus</taxon>
    </lineage>
</organism>
<comment type="subcellular location">
    <subcellularLocation>
        <location evidence="1 7">Cell membrane</location>
        <topology evidence="1 7">Multi-pass membrane protein</topology>
    </subcellularLocation>
</comment>
<accession>A0A089LZJ9</accession>
<sequence length="294" mass="33391">MEKALSNKKIIALFLLPGLTVFLIFYFVPIVMTAYYSLQDWDGINPMTFIGLDNYTKMFTVDKSFWQAVWNSLAFLLVGVFIQLPVSFALALLVSRKMKGRKWFRNIYFFPVVMSTTMVSLLWVKIYDPNIGMLNTLMDTLGLGAWTGAWLGDTKTALLSVLIVTTWHYVGYNMLILFAGMQGIPEQYYEAAKLDGATGWKAVRHITFPLLSDVLRICIVLNVIYALKTFESVYVMTNGGPLNSTTVIALKMFQEAFLKQNFGYGSALAVFMVLECLIISWVLNKILTQEKIEY</sequence>
<evidence type="ECO:0000256" key="4">
    <source>
        <dbReference type="ARBA" id="ARBA00022692"/>
    </source>
</evidence>
<feature type="domain" description="ABC transmembrane type-1" evidence="8">
    <location>
        <begin position="69"/>
        <end position="283"/>
    </location>
</feature>
<dbReference type="InterPro" id="IPR051393">
    <property type="entry name" value="ABC_transporter_permease"/>
</dbReference>
<evidence type="ECO:0000256" key="5">
    <source>
        <dbReference type="ARBA" id="ARBA00022989"/>
    </source>
</evidence>
<name>A0A089LZJ9_9BACL</name>
<keyword evidence="5 7" id="KW-1133">Transmembrane helix</keyword>
<dbReference type="PROSITE" id="PS50928">
    <property type="entry name" value="ABC_TM1"/>
    <property type="match status" value="1"/>
</dbReference>
<feature type="transmembrane region" description="Helical" evidence="7">
    <location>
        <begin position="202"/>
        <end position="227"/>
    </location>
</feature>
<dbReference type="eggNOG" id="COG1175">
    <property type="taxonomic scope" value="Bacteria"/>
</dbReference>
<dbReference type="KEGG" id="pgm:PGRAT_04135"/>
<keyword evidence="2 7" id="KW-0813">Transport</keyword>
<feature type="transmembrane region" description="Helical" evidence="7">
    <location>
        <begin position="73"/>
        <end position="95"/>
    </location>
</feature>
<dbReference type="GO" id="GO:0055085">
    <property type="term" value="P:transmembrane transport"/>
    <property type="evidence" value="ECO:0007669"/>
    <property type="project" value="InterPro"/>
</dbReference>
<dbReference type="STRING" id="189425.PGRAT_04135"/>
<evidence type="ECO:0000259" key="8">
    <source>
        <dbReference type="PROSITE" id="PS50928"/>
    </source>
</evidence>
<dbReference type="InterPro" id="IPR000515">
    <property type="entry name" value="MetI-like"/>
</dbReference>
<dbReference type="PANTHER" id="PTHR30193">
    <property type="entry name" value="ABC TRANSPORTER PERMEASE PROTEIN"/>
    <property type="match status" value="1"/>
</dbReference>
<dbReference type="CDD" id="cd06261">
    <property type="entry name" value="TM_PBP2"/>
    <property type="match status" value="1"/>
</dbReference>
<protein>
    <submittedName>
        <fullName evidence="9">ABC transporter permease</fullName>
    </submittedName>
</protein>
<keyword evidence="6 7" id="KW-0472">Membrane</keyword>
<keyword evidence="4 7" id="KW-0812">Transmembrane</keyword>
<dbReference type="Gene3D" id="1.10.3720.10">
    <property type="entry name" value="MetI-like"/>
    <property type="match status" value="1"/>
</dbReference>
<evidence type="ECO:0000256" key="6">
    <source>
        <dbReference type="ARBA" id="ARBA00023136"/>
    </source>
</evidence>
<feature type="transmembrane region" description="Helical" evidence="7">
    <location>
        <begin position="107"/>
        <end position="127"/>
    </location>
</feature>
<dbReference type="AlphaFoldDB" id="A0A089LZJ9"/>
<evidence type="ECO:0000256" key="2">
    <source>
        <dbReference type="ARBA" id="ARBA00022448"/>
    </source>
</evidence>
<dbReference type="Proteomes" id="UP000029500">
    <property type="component" value="Chromosome"/>
</dbReference>
<keyword evidence="10" id="KW-1185">Reference proteome</keyword>
<comment type="similarity">
    <text evidence="7">Belongs to the binding-protein-dependent transport system permease family.</text>
</comment>
<evidence type="ECO:0000256" key="7">
    <source>
        <dbReference type="RuleBase" id="RU363032"/>
    </source>
</evidence>
<evidence type="ECO:0000313" key="9">
    <source>
        <dbReference type="EMBL" id="AIQ66921.1"/>
    </source>
</evidence>
<dbReference type="RefSeq" id="WP_025706768.1">
    <property type="nucleotide sequence ID" value="NZ_CP009287.1"/>
</dbReference>
<feature type="transmembrane region" description="Helical" evidence="7">
    <location>
        <begin position="157"/>
        <end position="181"/>
    </location>
</feature>
<proteinExistence type="inferred from homology"/>
<dbReference type="OrthoDB" id="152280at2"/>
<keyword evidence="3" id="KW-1003">Cell membrane</keyword>
<dbReference type="HOGENOM" id="CLU_016047_0_0_9"/>
<evidence type="ECO:0000256" key="1">
    <source>
        <dbReference type="ARBA" id="ARBA00004651"/>
    </source>
</evidence>
<feature type="transmembrane region" description="Helical" evidence="7">
    <location>
        <begin position="262"/>
        <end position="283"/>
    </location>
</feature>
<dbReference type="GO" id="GO:0005886">
    <property type="term" value="C:plasma membrane"/>
    <property type="evidence" value="ECO:0007669"/>
    <property type="project" value="UniProtKB-SubCell"/>
</dbReference>
<dbReference type="EMBL" id="CP009287">
    <property type="protein sequence ID" value="AIQ66921.1"/>
    <property type="molecule type" value="Genomic_DNA"/>
</dbReference>